<organism evidence="1">
    <name type="scientific">marine sediment metagenome</name>
    <dbReference type="NCBI Taxonomy" id="412755"/>
    <lineage>
        <taxon>unclassified sequences</taxon>
        <taxon>metagenomes</taxon>
        <taxon>ecological metagenomes</taxon>
    </lineage>
</organism>
<accession>X0YYT6</accession>
<name>X0YYT6_9ZZZZ</name>
<sequence>MGSAWMDELWAGDDHLDDEGTDDFYCPYTNGTECPIITKGWQPQDLCDALGRNCMVTYRDRHGDQHTSSMHVCDVTFVPIRANSGL</sequence>
<feature type="non-terminal residue" evidence="1">
    <location>
        <position position="86"/>
    </location>
</feature>
<dbReference type="AlphaFoldDB" id="X0YYT6"/>
<reference evidence="1" key="1">
    <citation type="journal article" date="2014" name="Front. Microbiol.">
        <title>High frequency of phylogenetically diverse reductive dehalogenase-homologous genes in deep subseafloor sedimentary metagenomes.</title>
        <authorList>
            <person name="Kawai M."/>
            <person name="Futagami T."/>
            <person name="Toyoda A."/>
            <person name="Takaki Y."/>
            <person name="Nishi S."/>
            <person name="Hori S."/>
            <person name="Arai W."/>
            <person name="Tsubouchi T."/>
            <person name="Morono Y."/>
            <person name="Uchiyama I."/>
            <person name="Ito T."/>
            <person name="Fujiyama A."/>
            <person name="Inagaki F."/>
            <person name="Takami H."/>
        </authorList>
    </citation>
    <scope>NUCLEOTIDE SEQUENCE</scope>
    <source>
        <strain evidence="1">Expedition CK06-06</strain>
    </source>
</reference>
<evidence type="ECO:0000313" key="1">
    <source>
        <dbReference type="EMBL" id="GAG61700.1"/>
    </source>
</evidence>
<proteinExistence type="predicted"/>
<dbReference type="EMBL" id="BART01009029">
    <property type="protein sequence ID" value="GAG61700.1"/>
    <property type="molecule type" value="Genomic_DNA"/>
</dbReference>
<gene>
    <name evidence="1" type="ORF">S01H4_20130</name>
</gene>
<comment type="caution">
    <text evidence="1">The sequence shown here is derived from an EMBL/GenBank/DDBJ whole genome shotgun (WGS) entry which is preliminary data.</text>
</comment>
<protein>
    <submittedName>
        <fullName evidence="1">Uncharacterized protein</fullName>
    </submittedName>
</protein>